<proteinExistence type="predicted"/>
<name>A0A8J7ISL1_9RHOB</name>
<dbReference type="SUPFAM" id="SSF116726">
    <property type="entry name" value="TrkA C-terminal domain-like"/>
    <property type="match status" value="2"/>
</dbReference>
<dbReference type="RefSeq" id="WP_228847165.1">
    <property type="nucleotide sequence ID" value="NZ_JADCKQ010000001.1"/>
</dbReference>
<dbReference type="GO" id="GO:0005886">
    <property type="term" value="C:plasma membrane"/>
    <property type="evidence" value="ECO:0007669"/>
    <property type="project" value="InterPro"/>
</dbReference>
<dbReference type="EMBL" id="JADCKQ010000001">
    <property type="protein sequence ID" value="MBI1492214.1"/>
    <property type="molecule type" value="Genomic_DNA"/>
</dbReference>
<dbReference type="InterPro" id="IPR006036">
    <property type="entry name" value="K_uptake_TrkA"/>
</dbReference>
<dbReference type="InterPro" id="IPR050721">
    <property type="entry name" value="Trk_Ktr_HKT_K-transport"/>
</dbReference>
<comment type="caution">
    <text evidence="10">The sequence shown here is derived from an EMBL/GenBank/DDBJ whole genome shotgun (WGS) entry which is preliminary data.</text>
</comment>
<dbReference type="InterPro" id="IPR006037">
    <property type="entry name" value="RCK_C"/>
</dbReference>
<dbReference type="InterPro" id="IPR036721">
    <property type="entry name" value="RCK_C_sf"/>
</dbReference>
<dbReference type="InterPro" id="IPR003148">
    <property type="entry name" value="RCK_N"/>
</dbReference>
<feature type="domain" description="RCK C-terminal" evidence="9">
    <location>
        <begin position="372"/>
        <end position="453"/>
    </location>
</feature>
<dbReference type="PROSITE" id="PS51201">
    <property type="entry name" value="RCK_N"/>
    <property type="match status" value="2"/>
</dbReference>
<feature type="domain" description="RCK N-terminal" evidence="8">
    <location>
        <begin position="233"/>
        <end position="361"/>
    </location>
</feature>
<keyword evidence="6" id="KW-0406">Ion transport</keyword>
<dbReference type="SUPFAM" id="SSF51735">
    <property type="entry name" value="NAD(P)-binding Rossmann-fold domains"/>
    <property type="match status" value="2"/>
</dbReference>
<evidence type="ECO:0000256" key="5">
    <source>
        <dbReference type="ARBA" id="ARBA00023027"/>
    </source>
</evidence>
<dbReference type="PANTHER" id="PTHR43833:SF5">
    <property type="entry name" value="TRK SYSTEM POTASSIUM UPTAKE PROTEIN TRKA"/>
    <property type="match status" value="1"/>
</dbReference>
<dbReference type="Gene3D" id="3.40.50.720">
    <property type="entry name" value="NAD(P)-binding Rossmann-like Domain"/>
    <property type="match status" value="2"/>
</dbReference>
<reference evidence="10" key="1">
    <citation type="submission" date="2020-10" db="EMBL/GenBank/DDBJ databases">
        <title>Paenihalocynthiibacter styelae gen. nov., sp. nov., isolated from stalked sea squirt Styela clava.</title>
        <authorList>
            <person name="Kim Y.-O."/>
            <person name="Yoon J.-H."/>
        </authorList>
    </citation>
    <scope>NUCLEOTIDE SEQUENCE</scope>
    <source>
        <strain evidence="10">MYP1-1</strain>
    </source>
</reference>
<keyword evidence="5" id="KW-0520">NAD</keyword>
<dbReference type="Pfam" id="PF02254">
    <property type="entry name" value="TrkA_N"/>
    <property type="match status" value="2"/>
</dbReference>
<feature type="domain" description="RCK N-terminal" evidence="8">
    <location>
        <begin position="1"/>
        <end position="124"/>
    </location>
</feature>
<accession>A0A8J7ISL1</accession>
<dbReference type="PRINTS" id="PR00335">
    <property type="entry name" value="KUPTAKETRKA"/>
</dbReference>
<evidence type="ECO:0000256" key="1">
    <source>
        <dbReference type="ARBA" id="ARBA00017378"/>
    </source>
</evidence>
<dbReference type="NCBIfam" id="NF007039">
    <property type="entry name" value="PRK09496.3-2"/>
    <property type="match status" value="1"/>
</dbReference>
<dbReference type="NCBIfam" id="NF007032">
    <property type="entry name" value="PRK09496.1-4"/>
    <property type="match status" value="1"/>
</dbReference>
<sequence>MKVIICGAGQVGWQIARHLSREKNDVTVVDSNPELVRRATDTLDVQGIAGSASYPDILTRAGARDADMIIAATYSDEVNMVICQIAHSVFAIPRKIARLRSQSYLDAIYSDLYRRDHMPIDVVISPEREVAKAALKRLSAPSAFDRESFLDGQVDMLGIVLDEDCPVLNTPLRQLTDLFSTLSATVVGVRREGALFAPEAGDQLFAGDEIYVFTLKEDLARTLDIFGKSSSKQERVVIVGGGNVGLAVAHALENEKNRIRARVIEMNREVAEVAADELERTIVLNGDGMNADLLAEANISAADAILAVTDDDKVNLLTSVRAKAEGCPMAICLINDPTLTSLMQPLNIDAYINPRITTVSSILRHIRHGRVREIYSIGNAEAEVIEAQVLSTSPICGHNIRDIDFPEGVLIGALRKGNKILRPTGGTRIDEGDVIAMFAMAGDVSEVERLLQVSVDFF</sequence>
<evidence type="ECO:0000256" key="7">
    <source>
        <dbReference type="SAM" id="Coils"/>
    </source>
</evidence>
<organism evidence="10 11">
    <name type="scientific">Halocynthiibacter styelae</name>
    <dbReference type="NCBI Taxonomy" id="2761955"/>
    <lineage>
        <taxon>Bacteria</taxon>
        <taxon>Pseudomonadati</taxon>
        <taxon>Pseudomonadota</taxon>
        <taxon>Alphaproteobacteria</taxon>
        <taxon>Rhodobacterales</taxon>
        <taxon>Paracoccaceae</taxon>
        <taxon>Halocynthiibacter</taxon>
    </lineage>
</organism>
<evidence type="ECO:0000256" key="3">
    <source>
        <dbReference type="ARBA" id="ARBA00022538"/>
    </source>
</evidence>
<feature type="coiled-coil region" evidence="7">
    <location>
        <begin position="249"/>
        <end position="281"/>
    </location>
</feature>
<evidence type="ECO:0000259" key="8">
    <source>
        <dbReference type="PROSITE" id="PS51201"/>
    </source>
</evidence>
<evidence type="ECO:0000313" key="11">
    <source>
        <dbReference type="Proteomes" id="UP000640583"/>
    </source>
</evidence>
<gene>
    <name evidence="10" type="primary">trkA</name>
    <name evidence="10" type="ORF">H1D41_01035</name>
</gene>
<feature type="domain" description="RCK C-terminal" evidence="9">
    <location>
        <begin position="144"/>
        <end position="228"/>
    </location>
</feature>
<keyword evidence="2" id="KW-0813">Transport</keyword>
<keyword evidence="7" id="KW-0175">Coiled coil</keyword>
<keyword evidence="11" id="KW-1185">Reference proteome</keyword>
<dbReference type="Gene3D" id="3.30.70.1450">
    <property type="entry name" value="Regulator of K+ conductance, C-terminal domain"/>
    <property type="match status" value="2"/>
</dbReference>
<dbReference type="PROSITE" id="PS51202">
    <property type="entry name" value="RCK_C"/>
    <property type="match status" value="2"/>
</dbReference>
<evidence type="ECO:0000256" key="2">
    <source>
        <dbReference type="ARBA" id="ARBA00022448"/>
    </source>
</evidence>
<dbReference type="GO" id="GO:0015079">
    <property type="term" value="F:potassium ion transmembrane transporter activity"/>
    <property type="evidence" value="ECO:0007669"/>
    <property type="project" value="InterPro"/>
</dbReference>
<evidence type="ECO:0000259" key="9">
    <source>
        <dbReference type="PROSITE" id="PS51202"/>
    </source>
</evidence>
<dbReference type="PANTHER" id="PTHR43833">
    <property type="entry name" value="POTASSIUM CHANNEL PROTEIN 2-RELATED-RELATED"/>
    <property type="match status" value="1"/>
</dbReference>
<dbReference type="InterPro" id="IPR036291">
    <property type="entry name" value="NAD(P)-bd_dom_sf"/>
</dbReference>
<evidence type="ECO:0000313" key="10">
    <source>
        <dbReference type="EMBL" id="MBI1492214.1"/>
    </source>
</evidence>
<keyword evidence="4" id="KW-0630">Potassium</keyword>
<keyword evidence="3" id="KW-0633">Potassium transport</keyword>
<dbReference type="AlphaFoldDB" id="A0A8J7ISL1"/>
<dbReference type="NCBIfam" id="NF007031">
    <property type="entry name" value="PRK09496.1-2"/>
    <property type="match status" value="1"/>
</dbReference>
<dbReference type="Pfam" id="PF02080">
    <property type="entry name" value="TrkA_C"/>
    <property type="match status" value="2"/>
</dbReference>
<protein>
    <recommendedName>
        <fullName evidence="1">Trk system potassium uptake protein TrkA</fullName>
    </recommendedName>
</protein>
<evidence type="ECO:0000256" key="6">
    <source>
        <dbReference type="ARBA" id="ARBA00023065"/>
    </source>
</evidence>
<evidence type="ECO:0000256" key="4">
    <source>
        <dbReference type="ARBA" id="ARBA00022958"/>
    </source>
</evidence>
<dbReference type="Proteomes" id="UP000640583">
    <property type="component" value="Unassembled WGS sequence"/>
</dbReference>